<organism evidence="1">
    <name type="scientific">Prymnesium polylepis</name>
    <dbReference type="NCBI Taxonomy" id="72548"/>
    <lineage>
        <taxon>Eukaryota</taxon>
        <taxon>Haptista</taxon>
        <taxon>Haptophyta</taxon>
        <taxon>Prymnesiophyceae</taxon>
        <taxon>Prymnesiales</taxon>
        <taxon>Prymnesiaceae</taxon>
        <taxon>Prymnesium</taxon>
    </lineage>
</organism>
<gene>
    <name evidence="1" type="ORF">CPOL0286_LOCUS10995</name>
</gene>
<reference evidence="1" key="1">
    <citation type="submission" date="2021-01" db="EMBL/GenBank/DDBJ databases">
        <authorList>
            <person name="Corre E."/>
            <person name="Pelletier E."/>
            <person name="Niang G."/>
            <person name="Scheremetjew M."/>
            <person name="Finn R."/>
            <person name="Kale V."/>
            <person name="Holt S."/>
            <person name="Cochrane G."/>
            <person name="Meng A."/>
            <person name="Brown T."/>
            <person name="Cohen L."/>
        </authorList>
    </citation>
    <scope>NUCLEOTIDE SEQUENCE</scope>
    <source>
        <strain evidence="1">UIO037</strain>
    </source>
</reference>
<dbReference type="EMBL" id="HBKO01024255">
    <property type="protein sequence ID" value="CAE2229630.1"/>
    <property type="molecule type" value="Transcribed_RNA"/>
</dbReference>
<sequence length="127" mass="14088">MAALAHLLVVHCPLAAHGRSRLSRRKEHILHHPPERHVAPGQRHFQLLQRASTLLARWGAGQDEAELGRCRLGSAPKVVPCLNALAITTRLFAEAIYWPSSSIKPVTLRPAFDFSSLLAFPSEVSRF</sequence>
<proteinExistence type="predicted"/>
<name>A0A7S4MLI3_9EUKA</name>
<dbReference type="AlphaFoldDB" id="A0A7S4MLI3"/>
<accession>A0A7S4MLI3</accession>
<evidence type="ECO:0000313" key="1">
    <source>
        <dbReference type="EMBL" id="CAE2229630.1"/>
    </source>
</evidence>
<protein>
    <submittedName>
        <fullName evidence="1">Uncharacterized protein</fullName>
    </submittedName>
</protein>